<dbReference type="EMBL" id="KI392068">
    <property type="protein sequence ID" value="ERN19545.1"/>
    <property type="molecule type" value="Genomic_DNA"/>
</dbReference>
<evidence type="ECO:0000256" key="5">
    <source>
        <dbReference type="SAM" id="MobiDB-lite"/>
    </source>
</evidence>
<dbReference type="GO" id="GO:0008270">
    <property type="term" value="F:zinc ion binding"/>
    <property type="evidence" value="ECO:0007669"/>
    <property type="project" value="UniProtKB-KW"/>
</dbReference>
<dbReference type="AlphaFoldDB" id="U5DBI0"/>
<keyword evidence="3" id="KW-0862">Zinc</keyword>
<keyword evidence="1" id="KW-0479">Metal-binding</keyword>
<evidence type="ECO:0000256" key="4">
    <source>
        <dbReference type="PROSITE-ProRule" id="PRU00325"/>
    </source>
</evidence>
<feature type="domain" description="SWIM-type" evidence="6">
    <location>
        <begin position="1"/>
        <end position="26"/>
    </location>
</feature>
<reference evidence="8" key="1">
    <citation type="journal article" date="2013" name="Science">
        <title>The Amborella genome and the evolution of flowering plants.</title>
        <authorList>
            <consortium name="Amborella Genome Project"/>
        </authorList>
    </citation>
    <scope>NUCLEOTIDE SEQUENCE [LARGE SCALE GENOMIC DNA]</scope>
</reference>
<dbReference type="HOGENOM" id="CLU_2112164_0_0_1"/>
<dbReference type="InterPro" id="IPR007527">
    <property type="entry name" value="Znf_SWIM"/>
</dbReference>
<protein>
    <recommendedName>
        <fullName evidence="6">SWIM-type domain-containing protein</fullName>
    </recommendedName>
</protein>
<organism evidence="7 8">
    <name type="scientific">Amborella trichopoda</name>
    <dbReference type="NCBI Taxonomy" id="13333"/>
    <lineage>
        <taxon>Eukaryota</taxon>
        <taxon>Viridiplantae</taxon>
        <taxon>Streptophyta</taxon>
        <taxon>Embryophyta</taxon>
        <taxon>Tracheophyta</taxon>
        <taxon>Spermatophyta</taxon>
        <taxon>Magnoliopsida</taxon>
        <taxon>Amborellales</taxon>
        <taxon>Amborellaceae</taxon>
        <taxon>Amborella</taxon>
    </lineage>
</organism>
<sequence>MACNCKKWQLSGIPCTHANAAFNHIHLVPTVYRLQYFTVKTFKRSFQTLFGPDLDDIELTGMFNHTVLPPRTTRLPSRLKKQQKRSETEPPITWPMKCKRRGIVGHNGGRREPIV</sequence>
<keyword evidence="2 4" id="KW-0863">Zinc-finger</keyword>
<dbReference type="PROSITE" id="PS50966">
    <property type="entry name" value="ZF_SWIM"/>
    <property type="match status" value="1"/>
</dbReference>
<evidence type="ECO:0000256" key="1">
    <source>
        <dbReference type="ARBA" id="ARBA00022723"/>
    </source>
</evidence>
<accession>U5DBI0</accession>
<dbReference type="Gramene" id="ERN19545">
    <property type="protein sequence ID" value="ERN19545"/>
    <property type="gene ID" value="AMTR_s00062p00072320"/>
</dbReference>
<evidence type="ECO:0000259" key="6">
    <source>
        <dbReference type="PROSITE" id="PS50966"/>
    </source>
</evidence>
<gene>
    <name evidence="7" type="ORF">AMTR_s00062p00072320</name>
</gene>
<keyword evidence="8" id="KW-1185">Reference proteome</keyword>
<proteinExistence type="predicted"/>
<evidence type="ECO:0000313" key="7">
    <source>
        <dbReference type="EMBL" id="ERN19545.1"/>
    </source>
</evidence>
<name>U5DBI0_AMBTC</name>
<evidence type="ECO:0000256" key="2">
    <source>
        <dbReference type="ARBA" id="ARBA00022771"/>
    </source>
</evidence>
<dbReference type="Pfam" id="PF04434">
    <property type="entry name" value="SWIM"/>
    <property type="match status" value="1"/>
</dbReference>
<evidence type="ECO:0000313" key="8">
    <source>
        <dbReference type="Proteomes" id="UP000017836"/>
    </source>
</evidence>
<evidence type="ECO:0000256" key="3">
    <source>
        <dbReference type="ARBA" id="ARBA00022833"/>
    </source>
</evidence>
<dbReference type="SMART" id="SM00575">
    <property type="entry name" value="ZnF_PMZ"/>
    <property type="match status" value="1"/>
</dbReference>
<feature type="region of interest" description="Disordered" evidence="5">
    <location>
        <begin position="70"/>
        <end position="93"/>
    </location>
</feature>
<dbReference type="InterPro" id="IPR006564">
    <property type="entry name" value="Znf_PMZ"/>
</dbReference>
<dbReference type="Proteomes" id="UP000017836">
    <property type="component" value="Unassembled WGS sequence"/>
</dbReference>